<evidence type="ECO:0000256" key="3">
    <source>
        <dbReference type="ARBA" id="ARBA00023242"/>
    </source>
</evidence>
<keyword evidence="2" id="KW-0597">Phosphoprotein</keyword>
<feature type="compositionally biased region" description="Basic residues" evidence="5">
    <location>
        <begin position="1290"/>
        <end position="1305"/>
    </location>
</feature>
<feature type="region of interest" description="Disordered" evidence="5">
    <location>
        <begin position="1277"/>
        <end position="1305"/>
    </location>
</feature>
<feature type="compositionally biased region" description="Polar residues" evidence="5">
    <location>
        <begin position="889"/>
        <end position="910"/>
    </location>
</feature>
<feature type="compositionally biased region" description="Basic and acidic residues" evidence="5">
    <location>
        <begin position="839"/>
        <end position="856"/>
    </location>
</feature>
<evidence type="ECO:0000313" key="7">
    <source>
        <dbReference type="EMBL" id="PGH18261.1"/>
    </source>
</evidence>
<comment type="subcellular location">
    <subcellularLocation>
        <location evidence="1">Nucleus envelope</location>
    </subcellularLocation>
</comment>
<accession>A0A2B7YB26</accession>
<feature type="compositionally biased region" description="Low complexity" evidence="5">
    <location>
        <begin position="806"/>
        <end position="826"/>
    </location>
</feature>
<feature type="compositionally biased region" description="Basic and acidic residues" evidence="5">
    <location>
        <begin position="1125"/>
        <end position="1137"/>
    </location>
</feature>
<feature type="compositionally biased region" description="Polar residues" evidence="5">
    <location>
        <begin position="710"/>
        <end position="727"/>
    </location>
</feature>
<feature type="region of interest" description="Disordered" evidence="5">
    <location>
        <begin position="1"/>
        <end position="163"/>
    </location>
</feature>
<dbReference type="STRING" id="1447875.A0A2B7YB26"/>
<feature type="compositionally biased region" description="Low complexity" evidence="5">
    <location>
        <begin position="596"/>
        <end position="613"/>
    </location>
</feature>
<dbReference type="GO" id="GO:0006406">
    <property type="term" value="P:mRNA export from nucleus"/>
    <property type="evidence" value="ECO:0007669"/>
    <property type="project" value="TreeGrafter"/>
</dbReference>
<dbReference type="GO" id="GO:0005737">
    <property type="term" value="C:cytoplasm"/>
    <property type="evidence" value="ECO:0007669"/>
    <property type="project" value="TreeGrafter"/>
</dbReference>
<comment type="caution">
    <text evidence="7">The sequence shown here is derived from an EMBL/GenBank/DDBJ whole genome shotgun (WGS) entry which is preliminary data.</text>
</comment>
<dbReference type="Pfam" id="PF03399">
    <property type="entry name" value="SAC3_GANP"/>
    <property type="match status" value="1"/>
</dbReference>
<feature type="domain" description="SAC3/GANP/THP3 conserved" evidence="6">
    <location>
        <begin position="209"/>
        <end position="530"/>
    </location>
</feature>
<evidence type="ECO:0000259" key="6">
    <source>
        <dbReference type="Pfam" id="PF03399"/>
    </source>
</evidence>
<dbReference type="OrthoDB" id="264795at2759"/>
<dbReference type="EMBL" id="PDNB01000005">
    <property type="protein sequence ID" value="PGH18261.1"/>
    <property type="molecule type" value="Genomic_DNA"/>
</dbReference>
<evidence type="ECO:0000256" key="1">
    <source>
        <dbReference type="ARBA" id="ARBA00004259"/>
    </source>
</evidence>
<proteinExistence type="inferred from homology"/>
<feature type="compositionally biased region" description="Low complexity" evidence="5">
    <location>
        <begin position="1206"/>
        <end position="1222"/>
    </location>
</feature>
<organism evidence="7 8">
    <name type="scientific">Helicocarpus griseus UAMH5409</name>
    <dbReference type="NCBI Taxonomy" id="1447875"/>
    <lineage>
        <taxon>Eukaryota</taxon>
        <taxon>Fungi</taxon>
        <taxon>Dikarya</taxon>
        <taxon>Ascomycota</taxon>
        <taxon>Pezizomycotina</taxon>
        <taxon>Eurotiomycetes</taxon>
        <taxon>Eurotiomycetidae</taxon>
        <taxon>Onygenales</taxon>
        <taxon>Ajellomycetaceae</taxon>
        <taxon>Helicocarpus</taxon>
    </lineage>
</organism>
<evidence type="ECO:0000256" key="5">
    <source>
        <dbReference type="SAM" id="MobiDB-lite"/>
    </source>
</evidence>
<dbReference type="InterPro" id="IPR005062">
    <property type="entry name" value="SAC3/GANP/THP3_conserved"/>
</dbReference>
<dbReference type="Proteomes" id="UP000223968">
    <property type="component" value="Unassembled WGS sequence"/>
</dbReference>
<dbReference type="PANTHER" id="PTHR12436:SF3">
    <property type="entry name" value="GERMINAL-CENTER ASSOCIATED NUCLEAR PROTEIN"/>
    <property type="match status" value="1"/>
</dbReference>
<dbReference type="PANTHER" id="PTHR12436">
    <property type="entry name" value="80 KDA MCM3-ASSOCIATED PROTEIN"/>
    <property type="match status" value="1"/>
</dbReference>
<name>A0A2B7YB26_9EURO</name>
<feature type="compositionally biased region" description="Polar residues" evidence="5">
    <location>
        <begin position="785"/>
        <end position="805"/>
    </location>
</feature>
<evidence type="ECO:0000256" key="2">
    <source>
        <dbReference type="ARBA" id="ARBA00022553"/>
    </source>
</evidence>
<feature type="region of interest" description="Disordered" evidence="5">
    <location>
        <begin position="1114"/>
        <end position="1176"/>
    </location>
</feature>
<feature type="compositionally biased region" description="Polar residues" evidence="5">
    <location>
        <begin position="667"/>
        <end position="678"/>
    </location>
</feature>
<feature type="region of interest" description="Disordered" evidence="5">
    <location>
        <begin position="596"/>
        <end position="1042"/>
    </location>
</feature>
<keyword evidence="8" id="KW-1185">Reference proteome</keyword>
<feature type="compositionally biased region" description="Pro residues" evidence="5">
    <location>
        <begin position="1155"/>
        <end position="1165"/>
    </location>
</feature>
<evidence type="ECO:0000256" key="4">
    <source>
        <dbReference type="ARBA" id="ARBA00038443"/>
    </source>
</evidence>
<gene>
    <name evidence="7" type="ORF">AJ79_00600</name>
</gene>
<dbReference type="Gene3D" id="1.25.40.990">
    <property type="match status" value="1"/>
</dbReference>
<comment type="similarity">
    <text evidence="4">Belongs to the SAC3 family.</text>
</comment>
<protein>
    <recommendedName>
        <fullName evidence="6">SAC3/GANP/THP3 conserved domain-containing protein</fullName>
    </recommendedName>
</protein>
<dbReference type="FunFam" id="1.25.40.990:FF:000008">
    <property type="entry name" value="Nuclear mRNA export protein SAC3"/>
    <property type="match status" value="1"/>
</dbReference>
<dbReference type="InterPro" id="IPR045107">
    <property type="entry name" value="SAC3/GANP/THP3"/>
</dbReference>
<reference evidence="7 8" key="1">
    <citation type="submission" date="2017-10" db="EMBL/GenBank/DDBJ databases">
        <title>Comparative genomics in systemic dimorphic fungi from Ajellomycetaceae.</title>
        <authorList>
            <person name="Munoz J.F."/>
            <person name="Mcewen J.G."/>
            <person name="Clay O.K."/>
            <person name="Cuomo C.A."/>
        </authorList>
    </citation>
    <scope>NUCLEOTIDE SEQUENCE [LARGE SCALE GENOMIC DNA]</scope>
    <source>
        <strain evidence="7 8">UAMH5409</strain>
    </source>
</reference>
<sequence>MSAATRGSALLAPGGPSVRGRAWRGGATGGSRPSASTDDSTRGAKTRAAGRGGPRGSRGRRGDISGGTAQPNGTLNKPSGGPFRGADRKNTQDGGRSRGQANGVKPQGFVSRPTSAQTSRPCSPFGAIPNTDGSSVDRSRDPRRRHEKSAPGGIAKKPMPQDYNSRYEQLKLDRARQRTEAIKTGQMADPNQPMTLTSAITPTGTCTEMCPEFERVERIVQKMVDKSEKITDSETGVSQIAENKMLKRFRRSAAGYDEQLPSDIRTPKTLLQTMNYLLRHVIEDDETLAVTHKFLWDRTRSIRNDLSIQQLTQAQDVQIAVKCLERIARFHIVSLHLLSSPENSEPFDHHQEREQLNNTLLSLLYYYDDNRDLIKFPHEDEFRAYYIVFSIHDQRPDLEARVQKWPRELLQSPRVQVALELFAAAGNTWEYQGTLDAKRPNAIAQGFYSRFFRLVQSDSVPYLLACIAEIYFNQVRQTAIRSIWKAYCRHPLSQQSKNQEWTVDDLTDALAFDDNDQTIEFCEEQDLQFATNAEGQMYLNWGQRQLDSVAFQPSSQQTFSYEFVESKRCGRTLVALILGMNVVQSARRGMIDESLLQSDSASQQDAKQNADADGLFVSDDEGQGQTSKQPKEPTTATSIFGKPTFSFPSVEDPGPFSDKPAGGSLFSGATTQQTSFPSPGSKLSPAAPVFTSQIQSPSPFTGFGKPSSFGAPQQQADKPSPAPQQSTGFGGFGQPSKSPFSPSQSAPQPTQPAFSSSFKSNQGSSLGFGSGSTFGPKEDTPKPQPGTSAPTDSPFKTSTPSFTFGQPSSSQLGSSNSSQGASQPASTPFPSLFQPKDSTTTDKPPETENAKPRESLFRPFPSGQPAGKQPSIFDKGTTPSQFPGPGTFGQPSKDSTSGQASNAGSISSMFSAGPAAQSSAQSQPTTDGTSTSAPNIFSSPFQSSAAATPKFDFKGTFNKPQEKNGEVGGQKSAEQKAADDRKAEQEAAEREAAKKKKEAEEAEAKRLEEEKREAARREIERERERRRAAAEEAARLERLENAKKEEELLRAKRLEEEKRKAAEREAALREMARQQEEELRASQLEITRIEAREREAAREETARREQIERDIAKRKAEFIEEDEAAKEQYRASIRESEGPLTVEDLLRASTSSRPKSPPPPQPPARRPAEPVIDEDELLLSAARMTANTFASGKHLWHDIPELRQSMSMSMSPSSTPRFSRSSIGPDTSKTAKGSHALVNGYDVALAPHTPLGLGRTLSRTEQRIRLTGAKGLASLPIASASGSSKLSNGKVKKNKHKRQKREGGD</sequence>
<feature type="region of interest" description="Disordered" evidence="5">
    <location>
        <begin position="1206"/>
        <end position="1233"/>
    </location>
</feature>
<dbReference type="GO" id="GO:0070390">
    <property type="term" value="C:transcription export complex 2"/>
    <property type="evidence" value="ECO:0007669"/>
    <property type="project" value="TreeGrafter"/>
</dbReference>
<feature type="compositionally biased region" description="Polar residues" evidence="5">
    <location>
        <begin position="924"/>
        <end position="946"/>
    </location>
</feature>
<feature type="compositionally biased region" description="Polar residues" evidence="5">
    <location>
        <begin position="112"/>
        <end position="121"/>
    </location>
</feature>
<keyword evidence="3" id="KW-0539">Nucleus</keyword>
<feature type="compositionally biased region" description="Low complexity" evidence="5">
    <location>
        <begin position="734"/>
        <end position="765"/>
    </location>
</feature>
<feature type="compositionally biased region" description="Polar residues" evidence="5">
    <location>
        <begin position="690"/>
        <end position="699"/>
    </location>
</feature>
<evidence type="ECO:0000313" key="8">
    <source>
        <dbReference type="Proteomes" id="UP000223968"/>
    </source>
</evidence>
<feature type="compositionally biased region" description="Polar residues" evidence="5">
    <location>
        <begin position="623"/>
        <end position="638"/>
    </location>
</feature>
<dbReference type="GO" id="GO:0005635">
    <property type="term" value="C:nuclear envelope"/>
    <property type="evidence" value="ECO:0007669"/>
    <property type="project" value="UniProtKB-SubCell"/>
</dbReference>
<feature type="compositionally biased region" description="Basic and acidic residues" evidence="5">
    <location>
        <begin position="973"/>
        <end position="1042"/>
    </location>
</feature>